<dbReference type="AlphaFoldDB" id="A0A1A9VW25"/>
<keyword evidence="9" id="KW-0496">Mitochondrion</keyword>
<evidence type="ECO:0000256" key="4">
    <source>
        <dbReference type="ARBA" id="ARBA00016394"/>
    </source>
</evidence>
<comment type="similarity">
    <text evidence="3">Belongs to the complex I NDUFA2 subunit family.</text>
</comment>
<evidence type="ECO:0000256" key="9">
    <source>
        <dbReference type="ARBA" id="ARBA00023128"/>
    </source>
</evidence>
<evidence type="ECO:0000256" key="11">
    <source>
        <dbReference type="ARBA" id="ARBA00031441"/>
    </source>
</evidence>
<dbReference type="SMART" id="SM00916">
    <property type="entry name" value="L51_S25_CI-B8"/>
    <property type="match status" value="1"/>
</dbReference>
<evidence type="ECO:0000313" key="16">
    <source>
        <dbReference type="Proteomes" id="UP000078200"/>
    </source>
</evidence>
<evidence type="ECO:0000256" key="3">
    <source>
        <dbReference type="ARBA" id="ARBA00008939"/>
    </source>
</evidence>
<dbReference type="Gene3D" id="3.40.30.10">
    <property type="entry name" value="Glutaredoxin"/>
    <property type="match status" value="1"/>
</dbReference>
<evidence type="ECO:0000259" key="14">
    <source>
        <dbReference type="SMART" id="SM00916"/>
    </source>
</evidence>
<protein>
    <recommendedName>
        <fullName evidence="4">NADH dehydrogenase [ubiquinone] 1 alpha subcomplex subunit 2</fullName>
    </recommendedName>
    <alternativeName>
        <fullName evidence="11">Complex I-B8</fullName>
    </alternativeName>
    <alternativeName>
        <fullName evidence="12">NADH-ubiquinone oxidoreductase B8 subunit</fullName>
    </alternativeName>
</protein>
<dbReference type="Pfam" id="PF05047">
    <property type="entry name" value="L51_S25_CI-B8"/>
    <property type="match status" value="1"/>
</dbReference>
<evidence type="ECO:0000256" key="1">
    <source>
        <dbReference type="ARBA" id="ARBA00003195"/>
    </source>
</evidence>
<keyword evidence="8" id="KW-0249">Electron transport</keyword>
<evidence type="ECO:0000256" key="8">
    <source>
        <dbReference type="ARBA" id="ARBA00022982"/>
    </source>
</evidence>
<keyword evidence="5" id="KW-0813">Transport</keyword>
<dbReference type="PANTHER" id="PTHR12878:SF0">
    <property type="entry name" value="NADH DEHYDROGENASE [UBIQUINONE] 1 ALPHA SUBCOMPLEX SUBUNIT 2"/>
    <property type="match status" value="1"/>
</dbReference>
<keyword evidence="13" id="KW-1015">Disulfide bond</keyword>
<dbReference type="EnsemblMetazoa" id="GAUT049458-RA">
    <property type="protein sequence ID" value="GAUT049458-PA"/>
    <property type="gene ID" value="GAUT049458"/>
</dbReference>
<dbReference type="InterPro" id="IPR007741">
    <property type="entry name" value="Ribosomal_mL43/mS25/NADH_DH"/>
</dbReference>
<dbReference type="Proteomes" id="UP000078200">
    <property type="component" value="Unassembled WGS sequence"/>
</dbReference>
<keyword evidence="16" id="KW-1185">Reference proteome</keyword>
<evidence type="ECO:0000256" key="6">
    <source>
        <dbReference type="ARBA" id="ARBA00022660"/>
    </source>
</evidence>
<dbReference type="SUPFAM" id="SSF52833">
    <property type="entry name" value="Thioredoxin-like"/>
    <property type="match status" value="1"/>
</dbReference>
<dbReference type="InterPro" id="IPR036249">
    <property type="entry name" value="Thioredoxin-like_sf"/>
</dbReference>
<reference evidence="15" key="1">
    <citation type="submission" date="2020-05" db="UniProtKB">
        <authorList>
            <consortium name="EnsemblMetazoa"/>
        </authorList>
    </citation>
    <scope>IDENTIFICATION</scope>
    <source>
        <strain evidence="15">TTRI</strain>
    </source>
</reference>
<keyword evidence="6" id="KW-0679">Respiratory chain</keyword>
<evidence type="ECO:0000256" key="5">
    <source>
        <dbReference type="ARBA" id="ARBA00022448"/>
    </source>
</evidence>
<dbReference type="VEuPathDB" id="VectorBase:GAUT049458"/>
<comment type="function">
    <text evidence="1">Accessory subunit of the mitochondrial membrane respiratory chain NADH dehydrogenase (Complex I), that is believed not to be involved in catalysis. Complex I functions in the transfer of electrons from NADH to the respiratory chain. The immediate electron acceptor for the enzyme is believed to be ubiquinone.</text>
</comment>
<evidence type="ECO:0000256" key="12">
    <source>
        <dbReference type="ARBA" id="ARBA00032513"/>
    </source>
</evidence>
<keyword evidence="10" id="KW-0472">Membrane</keyword>
<evidence type="ECO:0000256" key="10">
    <source>
        <dbReference type="ARBA" id="ARBA00023136"/>
    </source>
</evidence>
<proteinExistence type="inferred from homology"/>
<dbReference type="GO" id="GO:0005743">
    <property type="term" value="C:mitochondrial inner membrane"/>
    <property type="evidence" value="ECO:0007669"/>
    <property type="project" value="UniProtKB-SubCell"/>
</dbReference>
<sequence>MRVCVQRFAKFSGNIKELRLHFCQTGEASKGAREYVQRYYPSLKKENPELPILIRECSGVQPRLWARYGMGKETSVSLTNLGADDVRKNVEAMGSSR</sequence>
<organism evidence="15 16">
    <name type="scientific">Glossina austeni</name>
    <name type="common">Savannah tsetse fly</name>
    <dbReference type="NCBI Taxonomy" id="7395"/>
    <lineage>
        <taxon>Eukaryota</taxon>
        <taxon>Metazoa</taxon>
        <taxon>Ecdysozoa</taxon>
        <taxon>Arthropoda</taxon>
        <taxon>Hexapoda</taxon>
        <taxon>Insecta</taxon>
        <taxon>Pterygota</taxon>
        <taxon>Neoptera</taxon>
        <taxon>Endopterygota</taxon>
        <taxon>Diptera</taxon>
        <taxon>Brachycera</taxon>
        <taxon>Muscomorpha</taxon>
        <taxon>Hippoboscoidea</taxon>
        <taxon>Glossinidae</taxon>
        <taxon>Glossina</taxon>
    </lineage>
</organism>
<comment type="subcellular location">
    <subcellularLocation>
        <location evidence="2">Mitochondrion inner membrane</location>
        <topology evidence="2">Peripheral membrane protein</topology>
        <orientation evidence="2">Matrix side</orientation>
    </subcellularLocation>
</comment>
<evidence type="ECO:0000256" key="7">
    <source>
        <dbReference type="ARBA" id="ARBA00022792"/>
    </source>
</evidence>
<keyword evidence="7" id="KW-0999">Mitochondrion inner membrane</keyword>
<feature type="disulfide bond" description="Redox-active" evidence="13">
    <location>
        <begin position="23"/>
        <end position="57"/>
    </location>
</feature>
<evidence type="ECO:0000313" key="15">
    <source>
        <dbReference type="EnsemblMetazoa" id="GAUT049458-PA"/>
    </source>
</evidence>
<feature type="domain" description="Ribosomal protein/NADH dehydrogenase" evidence="14">
    <location>
        <begin position="24"/>
        <end position="96"/>
    </location>
</feature>
<evidence type="ECO:0000256" key="2">
    <source>
        <dbReference type="ARBA" id="ARBA00004443"/>
    </source>
</evidence>
<dbReference type="PIRSF" id="PIRSF005822">
    <property type="entry name" value="NDUA2"/>
    <property type="match status" value="1"/>
</dbReference>
<evidence type="ECO:0000256" key="13">
    <source>
        <dbReference type="PIRSR" id="PIRSR005822-1"/>
    </source>
</evidence>
<accession>A0A1A9VW25</accession>
<dbReference type="PANTHER" id="PTHR12878">
    <property type="entry name" value="NADH-UBIQUINONE OXIDOREDUCTASE B8 SUBUNIT"/>
    <property type="match status" value="1"/>
</dbReference>
<dbReference type="InterPro" id="IPR016464">
    <property type="entry name" value="NADH_Ub_cplx-1_asu_su-2"/>
</dbReference>
<name>A0A1A9VW25_GLOAU</name>
<dbReference type="STRING" id="7395.A0A1A9VW25"/>